<dbReference type="Proteomes" id="UP000278143">
    <property type="component" value="Unassembled WGS sequence"/>
</dbReference>
<dbReference type="GO" id="GO:0030042">
    <property type="term" value="P:actin filament depolymerization"/>
    <property type="evidence" value="ECO:0007669"/>
    <property type="project" value="InterPro"/>
</dbReference>
<gene>
    <name evidence="8" type="ORF">SYNPS1DRAFT_25439</name>
</gene>
<dbReference type="Gene3D" id="3.40.20.10">
    <property type="entry name" value="Severin"/>
    <property type="match status" value="2"/>
</dbReference>
<dbReference type="GO" id="GO:0016363">
    <property type="term" value="C:nuclear matrix"/>
    <property type="evidence" value="ECO:0007669"/>
    <property type="project" value="UniProtKB-SubCell"/>
</dbReference>
<dbReference type="InterPro" id="IPR002108">
    <property type="entry name" value="ADF-H"/>
</dbReference>
<keyword evidence="4" id="KW-0009">Actin-binding</keyword>
<dbReference type="SMART" id="SM00102">
    <property type="entry name" value="ADF"/>
    <property type="match status" value="1"/>
</dbReference>
<dbReference type="EMBL" id="KZ991765">
    <property type="protein sequence ID" value="RKP22713.1"/>
    <property type="molecule type" value="Genomic_DNA"/>
</dbReference>
<comment type="subcellular location">
    <subcellularLocation>
        <location evidence="1">Nucleus matrix</location>
    </subcellularLocation>
</comment>
<proteinExistence type="inferred from homology"/>
<protein>
    <recommendedName>
        <fullName evidence="3">Cofilin</fullName>
    </recommendedName>
    <alternativeName>
        <fullName evidence="5">Actin-depolymerizing factor 1</fullName>
    </alternativeName>
</protein>
<reference evidence="9" key="1">
    <citation type="journal article" date="2018" name="Nat. Microbiol.">
        <title>Leveraging single-cell genomics to expand the fungal tree of life.</title>
        <authorList>
            <person name="Ahrendt S.R."/>
            <person name="Quandt C.A."/>
            <person name="Ciobanu D."/>
            <person name="Clum A."/>
            <person name="Salamov A."/>
            <person name="Andreopoulos B."/>
            <person name="Cheng J.F."/>
            <person name="Woyke T."/>
            <person name="Pelin A."/>
            <person name="Henrissat B."/>
            <person name="Reynolds N.K."/>
            <person name="Benny G.L."/>
            <person name="Smith M.E."/>
            <person name="James T.Y."/>
            <person name="Grigoriev I.V."/>
        </authorList>
    </citation>
    <scope>NUCLEOTIDE SEQUENCE [LARGE SCALE GENOMIC DNA]</scope>
    <source>
        <strain evidence="9">Benny S71-1</strain>
    </source>
</reference>
<evidence type="ECO:0000256" key="6">
    <source>
        <dbReference type="SAM" id="MobiDB-lite"/>
    </source>
</evidence>
<dbReference type="SUPFAM" id="SSF55753">
    <property type="entry name" value="Actin depolymerizing proteins"/>
    <property type="match status" value="1"/>
</dbReference>
<evidence type="ECO:0000259" key="7">
    <source>
        <dbReference type="PROSITE" id="PS51263"/>
    </source>
</evidence>
<evidence type="ECO:0000256" key="5">
    <source>
        <dbReference type="ARBA" id="ARBA00032427"/>
    </source>
</evidence>
<name>A0A4P9YS21_9FUNG</name>
<accession>A0A4P9YS21</accession>
<comment type="similarity">
    <text evidence="2">Belongs to the actin-binding proteins ADF family.</text>
</comment>
<evidence type="ECO:0000256" key="3">
    <source>
        <dbReference type="ARBA" id="ARBA00015630"/>
    </source>
</evidence>
<feature type="region of interest" description="Disordered" evidence="6">
    <location>
        <begin position="97"/>
        <end position="118"/>
    </location>
</feature>
<keyword evidence="9" id="KW-1185">Reference proteome</keyword>
<sequence length="118" mass="13082">MVAMVAMVAMIHPPTEVATYKNASTGVEPSDECIKAFQDLKQHRKYKYIFFRVDEPSVAAGKREKILLISWVPDTLGIKTKMLYAGSKNALLTKLGNPKEVQANDPSDIQDESVLTKA</sequence>
<dbReference type="OrthoDB" id="10249245at2759"/>
<dbReference type="AlphaFoldDB" id="A0A4P9YS21"/>
<dbReference type="InterPro" id="IPR029006">
    <property type="entry name" value="ADF-H/Gelsolin-like_dom_sf"/>
</dbReference>
<evidence type="ECO:0000313" key="9">
    <source>
        <dbReference type="Proteomes" id="UP000278143"/>
    </source>
</evidence>
<feature type="domain" description="ADF-H" evidence="7">
    <location>
        <begin position="1"/>
        <end position="118"/>
    </location>
</feature>
<dbReference type="InterPro" id="IPR017904">
    <property type="entry name" value="ADF/Cofilin"/>
</dbReference>
<dbReference type="PROSITE" id="PS51263">
    <property type="entry name" value="ADF_H"/>
    <property type="match status" value="1"/>
</dbReference>
<evidence type="ECO:0000313" key="8">
    <source>
        <dbReference type="EMBL" id="RKP22713.1"/>
    </source>
</evidence>
<evidence type="ECO:0000256" key="4">
    <source>
        <dbReference type="ARBA" id="ARBA00023203"/>
    </source>
</evidence>
<dbReference type="PANTHER" id="PTHR11913">
    <property type="entry name" value="COFILIN-RELATED"/>
    <property type="match status" value="1"/>
</dbReference>
<dbReference type="GO" id="GO:0015629">
    <property type="term" value="C:actin cytoskeleton"/>
    <property type="evidence" value="ECO:0007669"/>
    <property type="project" value="InterPro"/>
</dbReference>
<dbReference type="Pfam" id="PF00241">
    <property type="entry name" value="Cofilin_ADF"/>
    <property type="match status" value="1"/>
</dbReference>
<dbReference type="GO" id="GO:0003779">
    <property type="term" value="F:actin binding"/>
    <property type="evidence" value="ECO:0007669"/>
    <property type="project" value="UniProtKB-KW"/>
</dbReference>
<organism evidence="8 9">
    <name type="scientific">Syncephalis pseudoplumigaleata</name>
    <dbReference type="NCBI Taxonomy" id="1712513"/>
    <lineage>
        <taxon>Eukaryota</taxon>
        <taxon>Fungi</taxon>
        <taxon>Fungi incertae sedis</taxon>
        <taxon>Zoopagomycota</taxon>
        <taxon>Zoopagomycotina</taxon>
        <taxon>Zoopagomycetes</taxon>
        <taxon>Zoopagales</taxon>
        <taxon>Piptocephalidaceae</taxon>
        <taxon>Syncephalis</taxon>
    </lineage>
</organism>
<evidence type="ECO:0000256" key="1">
    <source>
        <dbReference type="ARBA" id="ARBA00004109"/>
    </source>
</evidence>
<evidence type="ECO:0000256" key="2">
    <source>
        <dbReference type="ARBA" id="ARBA00006844"/>
    </source>
</evidence>